<comment type="caution">
    <text evidence="1">The sequence shown here is derived from an EMBL/GenBank/DDBJ whole genome shotgun (WGS) entry which is preliminary data.</text>
</comment>
<sequence>MRSTINLDDALMEKARSLTGTKETATLVRQALETLVRLESGKRLIALGGTMPDAEAAPRRRSAVRK</sequence>
<protein>
    <submittedName>
        <fullName evidence="1">Arc/MetJ family transcription regulator</fullName>
    </submittedName>
</protein>
<evidence type="ECO:0000313" key="2">
    <source>
        <dbReference type="Proteomes" id="UP000620262"/>
    </source>
</evidence>
<dbReference type="EMBL" id="JADBEC010000002">
    <property type="protein sequence ID" value="MBE1508637.1"/>
    <property type="molecule type" value="Genomic_DNA"/>
</dbReference>
<organism evidence="1 2">
    <name type="scientific">Rhizobium viscosum</name>
    <name type="common">Arthrobacter viscosus</name>
    <dbReference type="NCBI Taxonomy" id="1673"/>
    <lineage>
        <taxon>Bacteria</taxon>
        <taxon>Pseudomonadati</taxon>
        <taxon>Pseudomonadota</taxon>
        <taxon>Alphaproteobacteria</taxon>
        <taxon>Hyphomicrobiales</taxon>
        <taxon>Rhizobiaceae</taxon>
        <taxon>Rhizobium/Agrobacterium group</taxon>
        <taxon>Rhizobium</taxon>
    </lineage>
</organism>
<keyword evidence="2" id="KW-1185">Reference proteome</keyword>
<proteinExistence type="predicted"/>
<dbReference type="Pfam" id="PF09957">
    <property type="entry name" value="VapB_antitoxin"/>
    <property type="match status" value="1"/>
</dbReference>
<accession>A0ABR9IZJ3</accession>
<name>A0ABR9IZJ3_RHIVS</name>
<dbReference type="InterPro" id="IPR019239">
    <property type="entry name" value="VapB_antitoxin"/>
</dbReference>
<dbReference type="RefSeq" id="WP_192732201.1">
    <property type="nucleotide sequence ID" value="NZ_BAAAVL010000011.1"/>
</dbReference>
<gene>
    <name evidence="1" type="ORF">H4W29_005882</name>
</gene>
<dbReference type="Proteomes" id="UP000620262">
    <property type="component" value="Unassembled WGS sequence"/>
</dbReference>
<reference evidence="1 2" key="1">
    <citation type="submission" date="2020-10" db="EMBL/GenBank/DDBJ databases">
        <title>Sequencing the genomes of 1000 actinobacteria strains.</title>
        <authorList>
            <person name="Klenk H.-P."/>
        </authorList>
    </citation>
    <scope>NUCLEOTIDE SEQUENCE [LARGE SCALE GENOMIC DNA]</scope>
    <source>
        <strain evidence="1 2">DSM 7307</strain>
    </source>
</reference>
<evidence type="ECO:0000313" key="1">
    <source>
        <dbReference type="EMBL" id="MBE1508637.1"/>
    </source>
</evidence>